<dbReference type="GeneID" id="94363723"/>
<accession>A0A2U2CJ16</accession>
<dbReference type="Proteomes" id="UP000244940">
    <property type="component" value="Unassembled WGS sequence"/>
</dbReference>
<dbReference type="AlphaFoldDB" id="A0A2U2CJ16"/>
<proteinExistence type="predicted"/>
<comment type="caution">
    <text evidence="2">The sequence shown here is derived from an EMBL/GenBank/DDBJ whole genome shotgun (WGS) entry which is preliminary data.</text>
</comment>
<sequence length="101" mass="11164">MKHLITASVLVLAAMAPTLAFAGPIESACNRSDRPGASRQLCRCIDAAADDTLTRSEQRRAARFFANPDEAQEVRMSPTARDNEFWARYRAFGVRAEQMCG</sequence>
<keyword evidence="1" id="KW-0732">Signal</keyword>
<reference evidence="2 3" key="1">
    <citation type="submission" date="2018-05" db="EMBL/GenBank/DDBJ databases">
        <title>Pararhodobacter marina sp. nov., isolated from deep-sea water of the Indian Ocean.</title>
        <authorList>
            <person name="Lai Q.Sr."/>
            <person name="Liu X."/>
            <person name="Shao Z."/>
        </authorList>
    </citation>
    <scope>NUCLEOTIDE SEQUENCE [LARGE SCALE GENOMIC DNA]</scope>
    <source>
        <strain evidence="2 3">CIC4N-9</strain>
    </source>
</reference>
<protein>
    <recommendedName>
        <fullName evidence="4">Arginine transporter</fullName>
    </recommendedName>
</protein>
<evidence type="ECO:0000313" key="2">
    <source>
        <dbReference type="EMBL" id="PWE31862.1"/>
    </source>
</evidence>
<dbReference type="RefSeq" id="WP_109531663.1">
    <property type="nucleotide sequence ID" value="NZ_QEYD01000001.1"/>
</dbReference>
<gene>
    <name evidence="2" type="ORF">C4N9_02355</name>
</gene>
<feature type="chain" id="PRO_5015539582" description="Arginine transporter" evidence="1">
    <location>
        <begin position="23"/>
        <end position="101"/>
    </location>
</feature>
<feature type="signal peptide" evidence="1">
    <location>
        <begin position="1"/>
        <end position="22"/>
    </location>
</feature>
<organism evidence="2 3">
    <name type="scientific">Pararhodobacter marinus</name>
    <dbReference type="NCBI Taxonomy" id="2184063"/>
    <lineage>
        <taxon>Bacteria</taxon>
        <taxon>Pseudomonadati</taxon>
        <taxon>Pseudomonadota</taxon>
        <taxon>Alphaproteobacteria</taxon>
        <taxon>Rhodobacterales</taxon>
        <taxon>Paracoccaceae</taxon>
        <taxon>Pararhodobacter</taxon>
    </lineage>
</organism>
<dbReference type="OrthoDB" id="7659053at2"/>
<name>A0A2U2CJ16_9RHOB</name>
<evidence type="ECO:0000256" key="1">
    <source>
        <dbReference type="SAM" id="SignalP"/>
    </source>
</evidence>
<evidence type="ECO:0000313" key="3">
    <source>
        <dbReference type="Proteomes" id="UP000244940"/>
    </source>
</evidence>
<evidence type="ECO:0008006" key="4">
    <source>
        <dbReference type="Google" id="ProtNLM"/>
    </source>
</evidence>
<keyword evidence="3" id="KW-1185">Reference proteome</keyword>
<dbReference type="EMBL" id="QEYD01000001">
    <property type="protein sequence ID" value="PWE31862.1"/>
    <property type="molecule type" value="Genomic_DNA"/>
</dbReference>